<dbReference type="RefSeq" id="WP_146305025.1">
    <property type="nucleotide sequence ID" value="NZ_VOHS01000008.1"/>
</dbReference>
<keyword evidence="1" id="KW-0472">Membrane</keyword>
<dbReference type="InterPro" id="IPR012429">
    <property type="entry name" value="HGSNAT_cat"/>
</dbReference>
<evidence type="ECO:0000256" key="1">
    <source>
        <dbReference type="SAM" id="Phobius"/>
    </source>
</evidence>
<feature type="transmembrane region" description="Helical" evidence="1">
    <location>
        <begin position="141"/>
        <end position="161"/>
    </location>
</feature>
<dbReference type="PANTHER" id="PTHR40407:SF1">
    <property type="entry name" value="HEPARAN-ALPHA-GLUCOSAMINIDE N-ACETYLTRANSFERASE CATALYTIC DOMAIN-CONTAINING PROTEIN"/>
    <property type="match status" value="1"/>
</dbReference>
<keyword evidence="1" id="KW-1133">Transmembrane helix</keyword>
<proteinExistence type="predicted"/>
<evidence type="ECO:0000313" key="3">
    <source>
        <dbReference type="EMBL" id="TWW00425.1"/>
    </source>
</evidence>
<feature type="transmembrane region" description="Helical" evidence="1">
    <location>
        <begin position="348"/>
        <end position="367"/>
    </location>
</feature>
<feature type="transmembrane region" description="Helical" evidence="1">
    <location>
        <begin position="184"/>
        <end position="208"/>
    </location>
</feature>
<comment type="caution">
    <text evidence="3">The sequence shown here is derived from an EMBL/GenBank/DDBJ whole genome shotgun (WGS) entry which is preliminary data.</text>
</comment>
<feature type="transmembrane region" description="Helical" evidence="1">
    <location>
        <begin position="115"/>
        <end position="134"/>
    </location>
</feature>
<feature type="transmembrane region" description="Helical" evidence="1">
    <location>
        <begin position="220"/>
        <end position="238"/>
    </location>
</feature>
<dbReference type="Proteomes" id="UP000318815">
    <property type="component" value="Unassembled WGS sequence"/>
</dbReference>
<reference evidence="3 4" key="1">
    <citation type="submission" date="2019-08" db="EMBL/GenBank/DDBJ databases">
        <title>Whole genome sequencing of chitin degrading bacteria Chitinophaga pinensis YS16.</title>
        <authorList>
            <person name="Singh R.P."/>
            <person name="Manchanda G."/>
            <person name="Maurya I.K."/>
            <person name="Joshi N.K."/>
            <person name="Srivastava A.K."/>
        </authorList>
    </citation>
    <scope>NUCLEOTIDE SEQUENCE [LARGE SCALE GENOMIC DNA]</scope>
    <source>
        <strain evidence="3 4">YS-16</strain>
    </source>
</reference>
<feature type="transmembrane region" description="Helical" evidence="1">
    <location>
        <begin position="307"/>
        <end position="328"/>
    </location>
</feature>
<gene>
    <name evidence="3" type="ORF">FEF09_10255</name>
</gene>
<feature type="transmembrane region" description="Helical" evidence="1">
    <location>
        <begin position="88"/>
        <end position="109"/>
    </location>
</feature>
<feature type="transmembrane region" description="Helical" evidence="1">
    <location>
        <begin position="56"/>
        <end position="76"/>
    </location>
</feature>
<sequence length="388" mass="44462">MQSSTPRIASIDILRGIVMIIMALDHTRDFFHNTAMTADPLDVDTTTPWLFFTRWITHYCAPTFVFLSGLSAYLSSQRKTPAEASKFLLKRGLWLIIAEVVIVTLGLTFNPLYNVFILQVIWAIGVSMVILGLLMRTSFKVILITGLILFFGHNILDYFNLPGNLWKIFFTSFGTVIPIGGNRFIFAFYAVLPWTSAMLLGYCAGYYFKNGIAVEIRRRFLLMTGSAAILLFIVLRAINKYGNPTPWEAQKNGFDTLLEFIDVSKYPPSLDFLCMTLGPALLALAALEKAKGSWQEIARVYGSVPFFYYVLHFYLLHFLLVAAFFLSGYTAKDIVDPNIPFLFRPADFGYSLPIVYLLWMAVVAVLYKPCKWFREYRKMHNQWWLKYI</sequence>
<feature type="transmembrane region" description="Helical" evidence="1">
    <location>
        <begin position="269"/>
        <end position="287"/>
    </location>
</feature>
<protein>
    <submittedName>
        <fullName evidence="3">DUF1624 domain-containing protein</fullName>
    </submittedName>
</protein>
<evidence type="ECO:0000259" key="2">
    <source>
        <dbReference type="Pfam" id="PF07786"/>
    </source>
</evidence>
<dbReference type="OrthoDB" id="508112at2"/>
<organism evidence="3 4">
    <name type="scientific">Chitinophaga pinensis</name>
    <dbReference type="NCBI Taxonomy" id="79329"/>
    <lineage>
        <taxon>Bacteria</taxon>
        <taxon>Pseudomonadati</taxon>
        <taxon>Bacteroidota</taxon>
        <taxon>Chitinophagia</taxon>
        <taxon>Chitinophagales</taxon>
        <taxon>Chitinophagaceae</taxon>
        <taxon>Chitinophaga</taxon>
    </lineage>
</organism>
<dbReference type="Pfam" id="PF07786">
    <property type="entry name" value="HGSNAT_cat"/>
    <property type="match status" value="1"/>
</dbReference>
<evidence type="ECO:0000313" key="4">
    <source>
        <dbReference type="Proteomes" id="UP000318815"/>
    </source>
</evidence>
<dbReference type="EMBL" id="VOHS01000008">
    <property type="protein sequence ID" value="TWW00425.1"/>
    <property type="molecule type" value="Genomic_DNA"/>
</dbReference>
<dbReference type="AlphaFoldDB" id="A0A5C6LSJ2"/>
<dbReference type="PANTHER" id="PTHR40407">
    <property type="entry name" value="MEMBRANE PROTEIN-LIKE PROTEIN"/>
    <property type="match status" value="1"/>
</dbReference>
<name>A0A5C6LSJ2_9BACT</name>
<feature type="domain" description="Heparan-alpha-glucosaminide N-acetyltransferase catalytic" evidence="2">
    <location>
        <begin position="7"/>
        <end position="211"/>
    </location>
</feature>
<keyword evidence="4" id="KW-1185">Reference proteome</keyword>
<keyword evidence="1" id="KW-0812">Transmembrane</keyword>
<accession>A0A5C6LSJ2</accession>